<dbReference type="EMBL" id="CM042884">
    <property type="protein sequence ID" value="KAI4367971.1"/>
    <property type="molecule type" value="Genomic_DNA"/>
</dbReference>
<evidence type="ECO:0000313" key="2">
    <source>
        <dbReference type="Proteomes" id="UP001057402"/>
    </source>
</evidence>
<sequence length="79" mass="8826">MLAGLRQYGNFPLPARADMNDVITALARYAGWTVEADGTTYRQSHPQIQSQSLSQLNRSGAFSSRKLLNSGSSFWKFKE</sequence>
<proteinExistence type="predicted"/>
<organism evidence="1 2">
    <name type="scientific">Melastoma candidum</name>
    <dbReference type="NCBI Taxonomy" id="119954"/>
    <lineage>
        <taxon>Eukaryota</taxon>
        <taxon>Viridiplantae</taxon>
        <taxon>Streptophyta</taxon>
        <taxon>Embryophyta</taxon>
        <taxon>Tracheophyta</taxon>
        <taxon>Spermatophyta</taxon>
        <taxon>Magnoliopsida</taxon>
        <taxon>eudicotyledons</taxon>
        <taxon>Gunneridae</taxon>
        <taxon>Pentapetalae</taxon>
        <taxon>rosids</taxon>
        <taxon>malvids</taxon>
        <taxon>Myrtales</taxon>
        <taxon>Melastomataceae</taxon>
        <taxon>Melastomatoideae</taxon>
        <taxon>Melastomateae</taxon>
        <taxon>Melastoma</taxon>
    </lineage>
</organism>
<dbReference type="Proteomes" id="UP001057402">
    <property type="component" value="Chromosome 5"/>
</dbReference>
<evidence type="ECO:0000313" key="1">
    <source>
        <dbReference type="EMBL" id="KAI4367971.1"/>
    </source>
</evidence>
<keyword evidence="2" id="KW-1185">Reference proteome</keyword>
<protein>
    <submittedName>
        <fullName evidence="1">Uncharacterized protein</fullName>
    </submittedName>
</protein>
<gene>
    <name evidence="1" type="ORF">MLD38_016592</name>
</gene>
<accession>A0ACB9QR01</accession>
<comment type="caution">
    <text evidence="1">The sequence shown here is derived from an EMBL/GenBank/DDBJ whole genome shotgun (WGS) entry which is preliminary data.</text>
</comment>
<name>A0ACB9QR01_9MYRT</name>
<reference evidence="2" key="1">
    <citation type="journal article" date="2023" name="Front. Plant Sci.">
        <title>Chromosomal-level genome assembly of Melastoma candidum provides insights into trichome evolution.</title>
        <authorList>
            <person name="Zhong Y."/>
            <person name="Wu W."/>
            <person name="Sun C."/>
            <person name="Zou P."/>
            <person name="Liu Y."/>
            <person name="Dai S."/>
            <person name="Zhou R."/>
        </authorList>
    </citation>
    <scope>NUCLEOTIDE SEQUENCE [LARGE SCALE GENOMIC DNA]</scope>
</reference>